<protein>
    <submittedName>
        <fullName evidence="1">DinB superfamily</fullName>
    </submittedName>
</protein>
<dbReference type="Gene3D" id="1.20.120.450">
    <property type="entry name" value="dinb family like domain"/>
    <property type="match status" value="1"/>
</dbReference>
<dbReference type="RefSeq" id="WP_075072031.1">
    <property type="nucleotide sequence ID" value="NZ_DF967972.1"/>
</dbReference>
<evidence type="ECO:0000313" key="1">
    <source>
        <dbReference type="EMBL" id="GAP12621.1"/>
    </source>
</evidence>
<sequence length="170" mass="19621">MNMKHHILAALREVFGQWEDLLDSLSEAQITAPLAPSEWSVKDVIAHLWIWQQRSLARSEAARLDREPVYPDWPVAGDPDGEGGADPVNDWIHATYQDASWASLRQEWRAGFIRLLNSAKQIPERDLLDGSRHAWLNGYSMADVLIGSYDHHKEHLDGLREWLREHRQEL</sequence>
<dbReference type="InterPro" id="IPR034660">
    <property type="entry name" value="DinB/YfiT-like"/>
</dbReference>
<dbReference type="AlphaFoldDB" id="A0A0S7BBK3"/>
<accession>A0A0S7BBK3</accession>
<name>A0A0S7BBK3_9CHLR</name>
<dbReference type="SUPFAM" id="SSF109854">
    <property type="entry name" value="DinB/YfiT-like putative metalloenzymes"/>
    <property type="match status" value="1"/>
</dbReference>
<keyword evidence="2" id="KW-1185">Reference proteome</keyword>
<dbReference type="Pfam" id="PF08020">
    <property type="entry name" value="DUF1706"/>
    <property type="match status" value="1"/>
</dbReference>
<gene>
    <name evidence="1" type="ORF">LARV_00357</name>
</gene>
<dbReference type="EMBL" id="DF967972">
    <property type="protein sequence ID" value="GAP12621.1"/>
    <property type="molecule type" value="Genomic_DNA"/>
</dbReference>
<proteinExistence type="predicted"/>
<dbReference type="Proteomes" id="UP000055060">
    <property type="component" value="Unassembled WGS sequence"/>
</dbReference>
<organism evidence="1">
    <name type="scientific">Longilinea arvoryzae</name>
    <dbReference type="NCBI Taxonomy" id="360412"/>
    <lineage>
        <taxon>Bacteria</taxon>
        <taxon>Bacillati</taxon>
        <taxon>Chloroflexota</taxon>
        <taxon>Anaerolineae</taxon>
        <taxon>Anaerolineales</taxon>
        <taxon>Anaerolineaceae</taxon>
        <taxon>Longilinea</taxon>
    </lineage>
</organism>
<dbReference type="InterPro" id="IPR012550">
    <property type="entry name" value="DUF1706"/>
</dbReference>
<evidence type="ECO:0000313" key="2">
    <source>
        <dbReference type="Proteomes" id="UP000055060"/>
    </source>
</evidence>
<reference evidence="1" key="1">
    <citation type="submission" date="2015-07" db="EMBL/GenBank/DDBJ databases">
        <title>Draft Genome Sequences of Anaerolinea thermolimosa IMO-1, Bellilinea caldifistulae GOMI-1, Leptolinea tardivitalis YMTK-2, Levilinea saccharolytica KIBI-1,Longilinea arvoryzae KOME-1, Previously Described as Members of the Anaerolineaceae (Chloroflexi).</title>
        <authorList>
            <person name="Sekiguchi Y."/>
            <person name="Ohashi A."/>
            <person name="Matsuura N."/>
            <person name="Tourlousse M.D."/>
        </authorList>
    </citation>
    <scope>NUCLEOTIDE SEQUENCE [LARGE SCALE GENOMIC DNA]</scope>
    <source>
        <strain evidence="1">KOME-1</strain>
    </source>
</reference>